<dbReference type="Pfam" id="PF00533">
    <property type="entry name" value="BRCT"/>
    <property type="match status" value="1"/>
</dbReference>
<evidence type="ECO:0000256" key="2">
    <source>
        <dbReference type="ARBA" id="ARBA00022771"/>
    </source>
</evidence>
<dbReference type="EMBL" id="DF836365">
    <property type="protein sequence ID" value="GAN04913.1"/>
    <property type="molecule type" value="Genomic_DNA"/>
</dbReference>
<proteinExistence type="predicted"/>
<evidence type="ECO:0000313" key="8">
    <source>
        <dbReference type="Proteomes" id="UP000053815"/>
    </source>
</evidence>
<dbReference type="SMART" id="SM00586">
    <property type="entry name" value="ZnF_DBF"/>
    <property type="match status" value="1"/>
</dbReference>
<dbReference type="AlphaFoldDB" id="A0A0C9MS57"/>
<dbReference type="GO" id="GO:0016301">
    <property type="term" value="F:kinase activity"/>
    <property type="evidence" value="ECO:0007669"/>
    <property type="project" value="UniProtKB-KW"/>
</dbReference>
<sequence length="623" mass="70134">MSYPLNNNTNTVRQVNQQHTWMKPADLHLPRQTNISREQELQHKFKQTSISPAATSSTTKNVNGDGFPKLSSAELTARRKKFGTFKFYLDNLDPLVSKRIERGIKIMGATHEPFFSKKCTHLITTKPIPNHENLLAPIISSSNNATPNTKATKSLKKYDPIVESAIQFNTVLWSADVMQKTVDFLMNVSSNRKEAPVQEKRGLGNLLQEDKLFGPSTGTNSDAQSKRPHFVPFTGYFLIVEDATQAHRPPICKQWTRDTTKKLAELPWPYFKQTPKFRSPFGKRGPPPPKKPADDAAATGDAKDAAAATAQEGAKEEALEATTADGVNNTAKTKIPADNNTTAKSNAYEDKENMSMTKQNTSFHHAAIKPLTATSTPSPLSSRKSQSQQLHHPQQQTAQKQPDSQNFSLRASGFQPSCTNNIQSASTRSASTSVSILQGEHRRLPPGDSVNRLDKRMVENVTLNEHQKLCKQKAQKEEQARRERELKKKRDSRFCENCNVLFENLEEHAKQQSHQTFIRDQNNFKELDELLAKTHRRYKGPLPERMRDLIDPNIDGKNVEFVSDRKRPHPATPADDMLSPTRKLQTADMLKKKSLPTSQPRIAANDTHHNVNHKWAEYGAIFD</sequence>
<feature type="domain" description="DBF4-type" evidence="6">
    <location>
        <begin position="488"/>
        <end position="537"/>
    </location>
</feature>
<evidence type="ECO:0000256" key="4">
    <source>
        <dbReference type="PROSITE-ProRule" id="PRU00600"/>
    </source>
</evidence>
<dbReference type="InterPro" id="IPR013939">
    <property type="entry name" value="Regulatory_Dfp1/Him1"/>
</dbReference>
<dbReference type="GO" id="GO:0043539">
    <property type="term" value="F:protein serine/threonine kinase activator activity"/>
    <property type="evidence" value="ECO:0007669"/>
    <property type="project" value="TreeGrafter"/>
</dbReference>
<feature type="compositionally biased region" description="Low complexity" evidence="5">
    <location>
        <begin position="48"/>
        <end position="59"/>
    </location>
</feature>
<feature type="region of interest" description="Disordered" evidence="5">
    <location>
        <begin position="372"/>
        <end position="452"/>
    </location>
</feature>
<dbReference type="InterPro" id="IPR038545">
    <property type="entry name" value="Znf_DBF_sf"/>
</dbReference>
<feature type="compositionally biased region" description="Low complexity" evidence="5">
    <location>
        <begin position="424"/>
        <end position="435"/>
    </location>
</feature>
<dbReference type="SUPFAM" id="SSF52113">
    <property type="entry name" value="BRCT domain"/>
    <property type="match status" value="1"/>
</dbReference>
<dbReference type="InterPro" id="IPR036420">
    <property type="entry name" value="BRCT_dom_sf"/>
</dbReference>
<dbReference type="STRING" id="91626.A0A0C9MS57"/>
<dbReference type="Pfam" id="PF08630">
    <property type="entry name" value="Dfp1_Him1_M"/>
    <property type="match status" value="1"/>
</dbReference>
<feature type="region of interest" description="Disordered" evidence="5">
    <location>
        <begin position="41"/>
        <end position="65"/>
    </location>
</feature>
<keyword evidence="8" id="KW-1185">Reference proteome</keyword>
<feature type="compositionally biased region" description="Low complexity" evidence="5">
    <location>
        <begin position="372"/>
        <end position="405"/>
    </location>
</feature>
<dbReference type="GO" id="GO:0031431">
    <property type="term" value="C:Dbf4-dependent protein kinase complex"/>
    <property type="evidence" value="ECO:0007669"/>
    <property type="project" value="TreeGrafter"/>
</dbReference>
<protein>
    <submittedName>
        <fullName evidence="7">Hsk1-Dfp1 kinase complex regulatory subunit Dfp1</fullName>
    </submittedName>
</protein>
<keyword evidence="3" id="KW-0862">Zinc</keyword>
<evidence type="ECO:0000259" key="6">
    <source>
        <dbReference type="PROSITE" id="PS51265"/>
    </source>
</evidence>
<feature type="region of interest" description="Disordered" evidence="5">
    <location>
        <begin position="274"/>
        <end position="344"/>
    </location>
</feature>
<feature type="compositionally biased region" description="Basic and acidic residues" evidence="5">
    <location>
        <begin position="439"/>
        <end position="452"/>
    </location>
</feature>
<dbReference type="GO" id="GO:0003676">
    <property type="term" value="F:nucleic acid binding"/>
    <property type="evidence" value="ECO:0007669"/>
    <property type="project" value="InterPro"/>
</dbReference>
<dbReference type="InterPro" id="IPR001357">
    <property type="entry name" value="BRCT_dom"/>
</dbReference>
<evidence type="ECO:0000256" key="3">
    <source>
        <dbReference type="ARBA" id="ARBA00022833"/>
    </source>
</evidence>
<dbReference type="PANTHER" id="PTHR15375">
    <property type="entry name" value="ACTIVATOR OF S-PHASE KINASE-RELATED"/>
    <property type="match status" value="1"/>
</dbReference>
<dbReference type="PANTHER" id="PTHR15375:SF26">
    <property type="entry name" value="PROTEIN CHIFFON"/>
    <property type="match status" value="1"/>
</dbReference>
<dbReference type="CDD" id="cd00027">
    <property type="entry name" value="BRCT"/>
    <property type="match status" value="1"/>
</dbReference>
<dbReference type="InterPro" id="IPR006572">
    <property type="entry name" value="Znf_DBF"/>
</dbReference>
<dbReference type="GO" id="GO:1901987">
    <property type="term" value="P:regulation of cell cycle phase transition"/>
    <property type="evidence" value="ECO:0007669"/>
    <property type="project" value="TreeGrafter"/>
</dbReference>
<dbReference type="OrthoDB" id="21380at2759"/>
<dbReference type="GO" id="GO:0010571">
    <property type="term" value="P:positive regulation of nuclear cell cycle DNA replication"/>
    <property type="evidence" value="ECO:0007669"/>
    <property type="project" value="TreeGrafter"/>
</dbReference>
<keyword evidence="7" id="KW-0418">Kinase</keyword>
<feature type="compositionally biased region" description="Polar residues" evidence="5">
    <location>
        <begin position="325"/>
        <end position="344"/>
    </location>
</feature>
<dbReference type="Proteomes" id="UP000053815">
    <property type="component" value="Unassembled WGS sequence"/>
</dbReference>
<keyword evidence="7" id="KW-0808">Transferase</keyword>
<evidence type="ECO:0000256" key="1">
    <source>
        <dbReference type="ARBA" id="ARBA00022723"/>
    </source>
</evidence>
<dbReference type="Gene3D" id="3.40.50.10190">
    <property type="entry name" value="BRCT domain"/>
    <property type="match status" value="1"/>
</dbReference>
<dbReference type="Gene3D" id="6.10.250.3410">
    <property type="entry name" value="DBF zinc finger"/>
    <property type="match status" value="1"/>
</dbReference>
<evidence type="ECO:0000256" key="5">
    <source>
        <dbReference type="SAM" id="MobiDB-lite"/>
    </source>
</evidence>
<dbReference type="PROSITE" id="PS51265">
    <property type="entry name" value="ZF_DBF4"/>
    <property type="match status" value="1"/>
</dbReference>
<feature type="compositionally biased region" description="Low complexity" evidence="5">
    <location>
        <begin position="295"/>
        <end position="312"/>
    </location>
</feature>
<feature type="compositionally biased region" description="Polar residues" evidence="5">
    <location>
        <begin position="406"/>
        <end position="423"/>
    </location>
</feature>
<evidence type="ECO:0000313" key="7">
    <source>
        <dbReference type="EMBL" id="GAN04913.1"/>
    </source>
</evidence>
<organism evidence="7">
    <name type="scientific">Mucor ambiguus</name>
    <dbReference type="NCBI Taxonomy" id="91626"/>
    <lineage>
        <taxon>Eukaryota</taxon>
        <taxon>Fungi</taxon>
        <taxon>Fungi incertae sedis</taxon>
        <taxon>Mucoromycota</taxon>
        <taxon>Mucoromycotina</taxon>
        <taxon>Mucoromycetes</taxon>
        <taxon>Mucorales</taxon>
        <taxon>Mucorineae</taxon>
        <taxon>Mucoraceae</taxon>
        <taxon>Mucor</taxon>
    </lineage>
</organism>
<accession>A0A0C9MS57</accession>
<dbReference type="Pfam" id="PF07535">
    <property type="entry name" value="zf-DBF"/>
    <property type="match status" value="1"/>
</dbReference>
<keyword evidence="1" id="KW-0479">Metal-binding</keyword>
<gene>
    <name evidence="7" type="ORF">MAM1_0076c04380</name>
</gene>
<dbReference type="InterPro" id="IPR051590">
    <property type="entry name" value="Replication_Regulatory_Kinase"/>
</dbReference>
<dbReference type="GO" id="GO:0008270">
    <property type="term" value="F:zinc ion binding"/>
    <property type="evidence" value="ECO:0007669"/>
    <property type="project" value="UniProtKB-KW"/>
</dbReference>
<name>A0A0C9MS57_9FUNG</name>
<keyword evidence="2 4" id="KW-0863">Zinc-finger</keyword>
<reference evidence="7" key="1">
    <citation type="submission" date="2014-09" db="EMBL/GenBank/DDBJ databases">
        <title>Draft genome sequence of an oleaginous Mucoromycotina fungus Mucor ambiguus NBRC6742.</title>
        <authorList>
            <person name="Takeda I."/>
            <person name="Yamane N."/>
            <person name="Morita T."/>
            <person name="Tamano K."/>
            <person name="Machida M."/>
            <person name="Baker S."/>
            <person name="Koike H."/>
        </authorList>
    </citation>
    <scope>NUCLEOTIDE SEQUENCE</scope>
    <source>
        <strain evidence="7">NBRC 6742</strain>
    </source>
</reference>